<keyword evidence="10" id="KW-0119">Carbohydrate metabolism</keyword>
<feature type="binding site" evidence="13">
    <location>
        <position position="204"/>
    </location>
    <ligand>
        <name>substrate</name>
    </ligand>
</feature>
<evidence type="ECO:0000256" key="9">
    <source>
        <dbReference type="ARBA" id="ARBA00023235"/>
    </source>
</evidence>
<feature type="binding site" evidence="13">
    <location>
        <begin position="173"/>
        <end position="176"/>
    </location>
    <ligand>
        <name>substrate</name>
    </ligand>
</feature>
<dbReference type="FunFam" id="3.20.20.70:FF:000171">
    <property type="entry name" value="Ribulose-phosphate 3-epimerase"/>
    <property type="match status" value="1"/>
</dbReference>
<comment type="similarity">
    <text evidence="6 10">Belongs to the ribulose-phosphate 3-epimerase family.</text>
</comment>
<organism evidence="14 15">
    <name type="scientific">Chlamydomonas eustigma</name>
    <dbReference type="NCBI Taxonomy" id="1157962"/>
    <lineage>
        <taxon>Eukaryota</taxon>
        <taxon>Viridiplantae</taxon>
        <taxon>Chlorophyta</taxon>
        <taxon>core chlorophytes</taxon>
        <taxon>Chlorophyceae</taxon>
        <taxon>CS clade</taxon>
        <taxon>Chlamydomonadales</taxon>
        <taxon>Chlamydomonadaceae</taxon>
        <taxon>Chlamydomonas</taxon>
    </lineage>
</organism>
<dbReference type="NCBIfam" id="TIGR01163">
    <property type="entry name" value="rpe"/>
    <property type="match status" value="1"/>
</dbReference>
<dbReference type="PIRSF" id="PIRSF001461">
    <property type="entry name" value="RPE"/>
    <property type="match status" value="1"/>
</dbReference>
<evidence type="ECO:0000256" key="4">
    <source>
        <dbReference type="ARBA" id="ARBA00001947"/>
    </source>
</evidence>
<feature type="binding site" evidence="12">
    <location>
        <position position="47"/>
    </location>
    <ligand>
        <name>a divalent metal cation</name>
        <dbReference type="ChEBI" id="CHEBI:60240"/>
    </ligand>
</feature>
<gene>
    <name evidence="14" type="ORF">CEUSTIGMA_g8057.t1</name>
</gene>
<keyword evidence="8 12" id="KW-0479">Metal-binding</keyword>
<dbReference type="SUPFAM" id="SSF51366">
    <property type="entry name" value="Ribulose-phoshate binding barrel"/>
    <property type="match status" value="1"/>
</dbReference>
<comment type="cofactor">
    <cofactor evidence="3">
        <name>Co(2+)</name>
        <dbReference type="ChEBI" id="CHEBI:48828"/>
    </cofactor>
</comment>
<name>A0A250XCL2_9CHLO</name>
<feature type="active site" description="Proton acceptor" evidence="11">
    <location>
        <position position="49"/>
    </location>
</feature>
<dbReference type="GO" id="GO:0006098">
    <property type="term" value="P:pentose-phosphate shunt"/>
    <property type="evidence" value="ECO:0007669"/>
    <property type="project" value="InterPro"/>
</dbReference>
<dbReference type="InterPro" id="IPR026019">
    <property type="entry name" value="Ribul_P_3_epim"/>
</dbReference>
<dbReference type="OrthoDB" id="1927044at2759"/>
<dbReference type="GO" id="GO:0046872">
    <property type="term" value="F:metal ion binding"/>
    <property type="evidence" value="ECO:0007669"/>
    <property type="project" value="UniProtKB-KW"/>
</dbReference>
<dbReference type="InterPro" id="IPR000056">
    <property type="entry name" value="Ribul_P_3_epim-like"/>
</dbReference>
<dbReference type="InterPro" id="IPR013785">
    <property type="entry name" value="Aldolase_TIM"/>
</dbReference>
<accession>A0A250XCL2</accession>
<comment type="cofactor">
    <cofactor evidence="4">
        <name>Zn(2+)</name>
        <dbReference type="ChEBI" id="CHEBI:29105"/>
    </cofactor>
</comment>
<dbReference type="PROSITE" id="PS01085">
    <property type="entry name" value="RIBUL_P_3_EPIMER_1"/>
    <property type="match status" value="1"/>
</dbReference>
<feature type="binding site" evidence="12">
    <location>
        <position position="80"/>
    </location>
    <ligand>
        <name>a divalent metal cation</name>
        <dbReference type="ChEBI" id="CHEBI:60240"/>
    </ligand>
</feature>
<dbReference type="EMBL" id="BEGY01000054">
    <property type="protein sequence ID" value="GAX80622.1"/>
    <property type="molecule type" value="Genomic_DNA"/>
</dbReference>
<dbReference type="Proteomes" id="UP000232323">
    <property type="component" value="Unassembled WGS sequence"/>
</dbReference>
<dbReference type="CDD" id="cd00429">
    <property type="entry name" value="RPE"/>
    <property type="match status" value="1"/>
</dbReference>
<dbReference type="EC" id="5.1.3.1" evidence="7 10"/>
<evidence type="ECO:0000256" key="2">
    <source>
        <dbReference type="ARBA" id="ARBA00001936"/>
    </source>
</evidence>
<dbReference type="GO" id="GO:0005975">
    <property type="term" value="P:carbohydrate metabolic process"/>
    <property type="evidence" value="ECO:0007669"/>
    <property type="project" value="InterPro"/>
</dbReference>
<evidence type="ECO:0000256" key="12">
    <source>
        <dbReference type="PIRSR" id="PIRSR001461-2"/>
    </source>
</evidence>
<reference evidence="14 15" key="1">
    <citation type="submission" date="2017-08" db="EMBL/GenBank/DDBJ databases">
        <title>Acidophilic green algal genome provides insights into adaptation to an acidic environment.</title>
        <authorList>
            <person name="Hirooka S."/>
            <person name="Hirose Y."/>
            <person name="Kanesaki Y."/>
            <person name="Higuchi S."/>
            <person name="Fujiwara T."/>
            <person name="Onuma R."/>
            <person name="Era A."/>
            <person name="Ohbayashi R."/>
            <person name="Uzuka A."/>
            <person name="Nozaki H."/>
            <person name="Yoshikawa H."/>
            <person name="Miyagishima S.Y."/>
        </authorList>
    </citation>
    <scope>NUCLEOTIDE SEQUENCE [LARGE SCALE GENOMIC DNA]</scope>
    <source>
        <strain evidence="14 15">NIES-2499</strain>
    </source>
</reference>
<evidence type="ECO:0000256" key="1">
    <source>
        <dbReference type="ARBA" id="ARBA00001782"/>
    </source>
</evidence>
<dbReference type="AlphaFoldDB" id="A0A250XCL2"/>
<dbReference type="HAMAP" id="MF_02227">
    <property type="entry name" value="RPE"/>
    <property type="match status" value="1"/>
</dbReference>
<sequence>MPRALPTVIPGRDRPPTVICPSMLSSDFARLAEESQRMIELGADWLHLDVMDGNFVPNLTIGAPIIGCLRKHSDAFFDCHLMVTNPKQWIQDFAKAGADMYTFHIESVLPSGEIESLSSEHAHPAVTELITLIRQAGMHVGITLKPETPVELLFPYVTAGLVDMVLVMTVKPGFGGQKFMPEAAAKCRVLRDKWPHLLIQVDGGVDINTVATAAVFGANVIVAGTAILGASDPGEAISTLRAAVDKTAVVP</sequence>
<comment type="catalytic activity">
    <reaction evidence="1 10">
        <text>D-ribulose 5-phosphate = D-xylulose 5-phosphate</text>
        <dbReference type="Rhea" id="RHEA:13677"/>
        <dbReference type="ChEBI" id="CHEBI:57737"/>
        <dbReference type="ChEBI" id="CHEBI:58121"/>
        <dbReference type="EC" id="5.1.3.1"/>
    </reaction>
</comment>
<evidence type="ECO:0000256" key="8">
    <source>
        <dbReference type="ARBA" id="ARBA00022723"/>
    </source>
</evidence>
<dbReference type="NCBIfam" id="NF004076">
    <property type="entry name" value="PRK05581.1-4"/>
    <property type="match status" value="1"/>
</dbReference>
<comment type="cofactor">
    <cofactor evidence="2">
        <name>Mn(2+)</name>
        <dbReference type="ChEBI" id="CHEBI:29035"/>
    </cofactor>
</comment>
<dbReference type="Gene3D" id="3.20.20.70">
    <property type="entry name" value="Aldolase class I"/>
    <property type="match status" value="1"/>
</dbReference>
<dbReference type="GO" id="GO:0004750">
    <property type="term" value="F:D-ribulose-phosphate 3-epimerase activity"/>
    <property type="evidence" value="ECO:0007669"/>
    <property type="project" value="UniProtKB-EC"/>
</dbReference>
<dbReference type="STRING" id="1157962.A0A250XCL2"/>
<feature type="active site" description="Proton donor" evidence="11">
    <location>
        <position position="202"/>
    </location>
</feature>
<feature type="binding site" evidence="13">
    <location>
        <position position="80"/>
    </location>
    <ligand>
        <name>substrate</name>
    </ligand>
</feature>
<keyword evidence="15" id="KW-1185">Reference proteome</keyword>
<feature type="binding site" evidence="13">
    <location>
        <position position="22"/>
    </location>
    <ligand>
        <name>substrate</name>
    </ligand>
</feature>
<feature type="binding site" evidence="12">
    <location>
        <position position="49"/>
    </location>
    <ligand>
        <name>a divalent metal cation</name>
        <dbReference type="ChEBI" id="CHEBI:60240"/>
    </ligand>
</feature>
<keyword evidence="9 10" id="KW-0413">Isomerase</keyword>
<evidence type="ECO:0000313" key="14">
    <source>
        <dbReference type="EMBL" id="GAX80622.1"/>
    </source>
</evidence>
<feature type="binding site" evidence="12">
    <location>
        <position position="202"/>
    </location>
    <ligand>
        <name>a divalent metal cation</name>
        <dbReference type="ChEBI" id="CHEBI:60240"/>
    </ligand>
</feature>
<evidence type="ECO:0000256" key="3">
    <source>
        <dbReference type="ARBA" id="ARBA00001941"/>
    </source>
</evidence>
<evidence type="ECO:0000256" key="10">
    <source>
        <dbReference type="PIRNR" id="PIRNR001461"/>
    </source>
</evidence>
<evidence type="ECO:0000313" key="15">
    <source>
        <dbReference type="Proteomes" id="UP000232323"/>
    </source>
</evidence>
<dbReference type="InterPro" id="IPR011060">
    <property type="entry name" value="RibuloseP-bd_barrel"/>
</dbReference>
<dbReference type="PANTHER" id="PTHR11749">
    <property type="entry name" value="RIBULOSE-5-PHOSPHATE-3-EPIMERASE"/>
    <property type="match status" value="1"/>
</dbReference>
<proteinExistence type="inferred from homology"/>
<evidence type="ECO:0000256" key="5">
    <source>
        <dbReference type="ARBA" id="ARBA00001954"/>
    </source>
</evidence>
<comment type="cofactor">
    <cofactor evidence="5">
        <name>Fe(2+)</name>
        <dbReference type="ChEBI" id="CHEBI:29033"/>
    </cofactor>
</comment>
<evidence type="ECO:0000256" key="6">
    <source>
        <dbReference type="ARBA" id="ARBA00009541"/>
    </source>
</evidence>
<evidence type="ECO:0000256" key="7">
    <source>
        <dbReference type="ARBA" id="ARBA00013188"/>
    </source>
</evidence>
<dbReference type="Pfam" id="PF00834">
    <property type="entry name" value="Ribul_P_3_epim"/>
    <property type="match status" value="1"/>
</dbReference>
<feature type="binding site" evidence="13">
    <location>
        <begin position="224"/>
        <end position="225"/>
    </location>
    <ligand>
        <name>substrate</name>
    </ligand>
</feature>
<keyword evidence="12" id="KW-0170">Cobalt</keyword>
<evidence type="ECO:0000256" key="11">
    <source>
        <dbReference type="PIRSR" id="PIRSR001461-1"/>
    </source>
</evidence>
<comment type="cofactor">
    <cofactor evidence="12">
        <name>a divalent metal cation</name>
        <dbReference type="ChEBI" id="CHEBI:60240"/>
    </cofactor>
    <text evidence="12">Binds 1 divalent metal cation per subunit.</text>
</comment>
<protein>
    <recommendedName>
        <fullName evidence="7 10">Ribulose-phosphate 3-epimerase</fullName>
        <ecNumber evidence="7 10">5.1.3.1</ecNumber>
    </recommendedName>
</protein>
<dbReference type="PROSITE" id="PS01086">
    <property type="entry name" value="RIBUL_P_3_EPIMER_2"/>
    <property type="match status" value="1"/>
</dbReference>
<comment type="caution">
    <text evidence="14">The sequence shown here is derived from an EMBL/GenBank/DDBJ whole genome shotgun (WGS) entry which is preliminary data.</text>
</comment>
<keyword evidence="12" id="KW-0464">Manganese</keyword>
<evidence type="ECO:0000256" key="13">
    <source>
        <dbReference type="PIRSR" id="PIRSR001461-3"/>
    </source>
</evidence>
<keyword evidence="12" id="KW-0862">Zinc</keyword>